<comment type="caution">
    <text evidence="1">The sequence shown here is derived from an EMBL/GenBank/DDBJ whole genome shotgun (WGS) entry which is preliminary data.</text>
</comment>
<organism evidence="1 2">
    <name type="scientific">Botrytis fragariae</name>
    <dbReference type="NCBI Taxonomy" id="1964551"/>
    <lineage>
        <taxon>Eukaryota</taxon>
        <taxon>Fungi</taxon>
        <taxon>Dikarya</taxon>
        <taxon>Ascomycota</taxon>
        <taxon>Pezizomycotina</taxon>
        <taxon>Leotiomycetes</taxon>
        <taxon>Helotiales</taxon>
        <taxon>Sclerotiniaceae</taxon>
        <taxon>Botrytis</taxon>
    </lineage>
</organism>
<gene>
    <name evidence="1" type="ORF">Bfra_002894</name>
</gene>
<proteinExistence type="predicted"/>
<dbReference type="AlphaFoldDB" id="A0A8H6AZC0"/>
<protein>
    <submittedName>
        <fullName evidence="1">Uncharacterized protein</fullName>
    </submittedName>
</protein>
<sequence length="113" mass="12733">MLVETPPKSLLEHLFPGWPQAIHLNIYNRISVLLKNVTLTDNGKLHDKIARIPGKTVLRELRNTIGQEFLTFGLMFSCMVLATEYFTSLSISLILGPIEALTKLSEISGRKRL</sequence>
<dbReference type="RefSeq" id="XP_037195435.1">
    <property type="nucleotide sequence ID" value="XM_037333307.1"/>
</dbReference>
<evidence type="ECO:0000313" key="1">
    <source>
        <dbReference type="EMBL" id="KAF5876489.1"/>
    </source>
</evidence>
<dbReference type="GeneID" id="59256999"/>
<dbReference type="EMBL" id="JABFCT010000004">
    <property type="protein sequence ID" value="KAF5876489.1"/>
    <property type="molecule type" value="Genomic_DNA"/>
</dbReference>
<keyword evidence="2" id="KW-1185">Reference proteome</keyword>
<accession>A0A8H6AZC0</accession>
<evidence type="ECO:0000313" key="2">
    <source>
        <dbReference type="Proteomes" id="UP000531561"/>
    </source>
</evidence>
<dbReference type="Proteomes" id="UP000531561">
    <property type="component" value="Unassembled WGS sequence"/>
</dbReference>
<name>A0A8H6AZC0_9HELO</name>
<reference evidence="1 2" key="1">
    <citation type="journal article" date="2020" name="Phytopathology">
        <title>A high-quality genome resource of Botrytis fragariae, a new and rapidly spreading fungal pathogen causing strawberry gray mold in the U.S.A.</title>
        <authorList>
            <person name="Wu Y."/>
            <person name="Saski C.A."/>
            <person name="Schnabel G."/>
            <person name="Xiao S."/>
            <person name="Hu M."/>
        </authorList>
    </citation>
    <scope>NUCLEOTIDE SEQUENCE [LARGE SCALE GENOMIC DNA]</scope>
    <source>
        <strain evidence="1 2">BVB16</strain>
    </source>
</reference>